<name>A0ABW0YNB1_9BACI</name>
<evidence type="ECO:0000313" key="3">
    <source>
        <dbReference type="Proteomes" id="UP001596142"/>
    </source>
</evidence>
<keyword evidence="3" id="KW-1185">Reference proteome</keyword>
<keyword evidence="1" id="KW-0812">Transmembrane</keyword>
<accession>A0ABW0YNB1</accession>
<comment type="caution">
    <text evidence="2">The sequence shown here is derived from an EMBL/GenBank/DDBJ whole genome shotgun (WGS) entry which is preliminary data.</text>
</comment>
<organism evidence="2 3">
    <name type="scientific">Thalassorhabdus alkalitolerans</name>
    <dbReference type="NCBI Taxonomy" id="2282697"/>
    <lineage>
        <taxon>Bacteria</taxon>
        <taxon>Bacillati</taxon>
        <taxon>Bacillota</taxon>
        <taxon>Bacilli</taxon>
        <taxon>Bacillales</taxon>
        <taxon>Bacillaceae</taxon>
        <taxon>Thalassorhabdus</taxon>
    </lineage>
</organism>
<dbReference type="RefSeq" id="WP_385942449.1">
    <property type="nucleotide sequence ID" value="NZ_JBHSOZ010000009.1"/>
</dbReference>
<keyword evidence="1" id="KW-0472">Membrane</keyword>
<feature type="transmembrane region" description="Helical" evidence="1">
    <location>
        <begin position="66"/>
        <end position="85"/>
    </location>
</feature>
<sequence length="97" mass="10599">MVNAAKDNIAYFLIGFILVGQTISALVMSIPRISNVLHLLWIGFIVAAFTASVVALFSDIKKARKGLGWIVGSLTISGVLLLNHLETLYEMIMILTH</sequence>
<evidence type="ECO:0000256" key="1">
    <source>
        <dbReference type="SAM" id="Phobius"/>
    </source>
</evidence>
<feature type="transmembrane region" description="Helical" evidence="1">
    <location>
        <begin position="9"/>
        <end position="30"/>
    </location>
</feature>
<feature type="transmembrane region" description="Helical" evidence="1">
    <location>
        <begin position="36"/>
        <end position="57"/>
    </location>
</feature>
<evidence type="ECO:0000313" key="2">
    <source>
        <dbReference type="EMBL" id="MFC5713973.1"/>
    </source>
</evidence>
<dbReference type="Proteomes" id="UP001596142">
    <property type="component" value="Unassembled WGS sequence"/>
</dbReference>
<protein>
    <submittedName>
        <fullName evidence="2">Uncharacterized protein</fullName>
    </submittedName>
</protein>
<keyword evidence="1" id="KW-1133">Transmembrane helix</keyword>
<dbReference type="EMBL" id="JBHSOZ010000009">
    <property type="protein sequence ID" value="MFC5713973.1"/>
    <property type="molecule type" value="Genomic_DNA"/>
</dbReference>
<gene>
    <name evidence="2" type="ORF">ACFPU1_14480</name>
</gene>
<reference evidence="3" key="1">
    <citation type="journal article" date="2019" name="Int. J. Syst. Evol. Microbiol.">
        <title>The Global Catalogue of Microorganisms (GCM) 10K type strain sequencing project: providing services to taxonomists for standard genome sequencing and annotation.</title>
        <authorList>
            <consortium name="The Broad Institute Genomics Platform"/>
            <consortium name="The Broad Institute Genome Sequencing Center for Infectious Disease"/>
            <person name="Wu L."/>
            <person name="Ma J."/>
        </authorList>
    </citation>
    <scope>NUCLEOTIDE SEQUENCE [LARGE SCALE GENOMIC DNA]</scope>
    <source>
        <strain evidence="3">CECT 7184</strain>
    </source>
</reference>
<proteinExistence type="predicted"/>